<organism evidence="1 2">
    <name type="scientific">Trichomalopsis sarcophagae</name>
    <dbReference type="NCBI Taxonomy" id="543379"/>
    <lineage>
        <taxon>Eukaryota</taxon>
        <taxon>Metazoa</taxon>
        <taxon>Ecdysozoa</taxon>
        <taxon>Arthropoda</taxon>
        <taxon>Hexapoda</taxon>
        <taxon>Insecta</taxon>
        <taxon>Pterygota</taxon>
        <taxon>Neoptera</taxon>
        <taxon>Endopterygota</taxon>
        <taxon>Hymenoptera</taxon>
        <taxon>Apocrita</taxon>
        <taxon>Proctotrupomorpha</taxon>
        <taxon>Chalcidoidea</taxon>
        <taxon>Pteromalidae</taxon>
        <taxon>Pteromalinae</taxon>
        <taxon>Trichomalopsis</taxon>
    </lineage>
</organism>
<sequence length="150" mass="18165">MYNEETDDYFSKQINLENVDILEQTGKDKAKKEKSIQRIVLPNIITKDQVYQMINELNDDQKDIVMHKKRKIIRYYGYKVETDPINYYREHVLLFLPFTNKESEIEKTNYEKLFYDNFSTIEKNKSQYCIIKDNCLENALKDAENVQWRN</sequence>
<proteinExistence type="predicted"/>
<name>A0A232EKV9_9HYME</name>
<reference evidence="1 2" key="1">
    <citation type="journal article" date="2017" name="Curr. Biol.">
        <title>The Evolution of Venom by Co-option of Single-Copy Genes.</title>
        <authorList>
            <person name="Martinson E.O."/>
            <person name="Mrinalini"/>
            <person name="Kelkar Y.D."/>
            <person name="Chang C.H."/>
            <person name="Werren J.H."/>
        </authorList>
    </citation>
    <scope>NUCLEOTIDE SEQUENCE [LARGE SCALE GENOMIC DNA]</scope>
    <source>
        <strain evidence="1 2">Alberta</strain>
        <tissue evidence="1">Whole body</tissue>
    </source>
</reference>
<evidence type="ECO:0000313" key="1">
    <source>
        <dbReference type="EMBL" id="OXU18990.1"/>
    </source>
</evidence>
<dbReference type="Proteomes" id="UP000215335">
    <property type="component" value="Unassembled WGS sequence"/>
</dbReference>
<keyword evidence="2" id="KW-1185">Reference proteome</keyword>
<dbReference type="EMBL" id="NNAY01003699">
    <property type="protein sequence ID" value="OXU18990.1"/>
    <property type="molecule type" value="Genomic_DNA"/>
</dbReference>
<protein>
    <submittedName>
        <fullName evidence="1">Uncharacterized protein</fullName>
    </submittedName>
</protein>
<accession>A0A232EKV9</accession>
<gene>
    <name evidence="1" type="ORF">TSAR_010325</name>
</gene>
<evidence type="ECO:0000313" key="2">
    <source>
        <dbReference type="Proteomes" id="UP000215335"/>
    </source>
</evidence>
<dbReference type="AlphaFoldDB" id="A0A232EKV9"/>
<comment type="caution">
    <text evidence="1">The sequence shown here is derived from an EMBL/GenBank/DDBJ whole genome shotgun (WGS) entry which is preliminary data.</text>
</comment>